<sequence length="57" mass="6231">MSYRYTMGRGYNTGATMSSLTAGPQCPPVMGRPHQDHRAPIFPATMNLQGNLNVTSF</sequence>
<comment type="caution">
    <text evidence="2">The sequence shown here is derived from an EMBL/GenBank/DDBJ whole genome shotgun (WGS) entry which is preliminary data.</text>
</comment>
<dbReference type="Proteomes" id="UP001461498">
    <property type="component" value="Unassembled WGS sequence"/>
</dbReference>
<proteinExistence type="predicted"/>
<feature type="region of interest" description="Disordered" evidence="1">
    <location>
        <begin position="14"/>
        <end position="38"/>
    </location>
</feature>
<gene>
    <name evidence="2" type="ORF">O3M35_004583</name>
</gene>
<reference evidence="2 3" key="1">
    <citation type="submission" date="2022-12" db="EMBL/GenBank/DDBJ databases">
        <title>Chromosome-level genome assembly of true bugs.</title>
        <authorList>
            <person name="Ma L."/>
            <person name="Li H."/>
        </authorList>
    </citation>
    <scope>NUCLEOTIDE SEQUENCE [LARGE SCALE GENOMIC DNA]</scope>
    <source>
        <strain evidence="2">Lab_2022b</strain>
    </source>
</reference>
<keyword evidence="3" id="KW-1185">Reference proteome</keyword>
<protein>
    <submittedName>
        <fullName evidence="2">Uncharacterized protein</fullName>
    </submittedName>
</protein>
<name>A0AAW1CH13_9HEMI</name>
<accession>A0AAW1CH13</accession>
<dbReference type="AlphaFoldDB" id="A0AAW1CH13"/>
<dbReference type="EMBL" id="JAPXFL010000015">
    <property type="protein sequence ID" value="KAK9497225.1"/>
    <property type="molecule type" value="Genomic_DNA"/>
</dbReference>
<evidence type="ECO:0000313" key="3">
    <source>
        <dbReference type="Proteomes" id="UP001461498"/>
    </source>
</evidence>
<evidence type="ECO:0000256" key="1">
    <source>
        <dbReference type="SAM" id="MobiDB-lite"/>
    </source>
</evidence>
<organism evidence="2 3">
    <name type="scientific">Rhynocoris fuscipes</name>
    <dbReference type="NCBI Taxonomy" id="488301"/>
    <lineage>
        <taxon>Eukaryota</taxon>
        <taxon>Metazoa</taxon>
        <taxon>Ecdysozoa</taxon>
        <taxon>Arthropoda</taxon>
        <taxon>Hexapoda</taxon>
        <taxon>Insecta</taxon>
        <taxon>Pterygota</taxon>
        <taxon>Neoptera</taxon>
        <taxon>Paraneoptera</taxon>
        <taxon>Hemiptera</taxon>
        <taxon>Heteroptera</taxon>
        <taxon>Panheteroptera</taxon>
        <taxon>Cimicomorpha</taxon>
        <taxon>Reduviidae</taxon>
        <taxon>Harpactorinae</taxon>
        <taxon>Harpactorini</taxon>
        <taxon>Rhynocoris</taxon>
    </lineage>
</organism>
<evidence type="ECO:0000313" key="2">
    <source>
        <dbReference type="EMBL" id="KAK9497225.1"/>
    </source>
</evidence>